<dbReference type="Gene3D" id="3.40.50.2300">
    <property type="match status" value="2"/>
</dbReference>
<feature type="domain" description="Leucine-binding protein" evidence="3">
    <location>
        <begin position="2"/>
        <end position="308"/>
    </location>
</feature>
<dbReference type="EMBL" id="JBHTOQ010000003">
    <property type="protein sequence ID" value="MFD1480044.1"/>
    <property type="molecule type" value="Genomic_DNA"/>
</dbReference>
<dbReference type="RefSeq" id="WP_131575790.1">
    <property type="nucleotide sequence ID" value="NZ_CBCSAJ010000027.1"/>
</dbReference>
<dbReference type="PANTHER" id="PTHR47628:SF1">
    <property type="entry name" value="ALIPHATIC AMIDASE EXPRESSION-REGULATING PROTEIN"/>
    <property type="match status" value="1"/>
</dbReference>
<dbReference type="InterPro" id="IPR028082">
    <property type="entry name" value="Peripla_BP_I"/>
</dbReference>
<dbReference type="PANTHER" id="PTHR47628">
    <property type="match status" value="1"/>
</dbReference>
<evidence type="ECO:0000256" key="1">
    <source>
        <dbReference type="ARBA" id="ARBA00010062"/>
    </source>
</evidence>
<dbReference type="SUPFAM" id="SSF53822">
    <property type="entry name" value="Periplasmic binding protein-like I"/>
    <property type="match status" value="1"/>
</dbReference>
<evidence type="ECO:0000313" key="5">
    <source>
        <dbReference type="Proteomes" id="UP001597302"/>
    </source>
</evidence>
<sequence length="346" mass="36717">MRVGVILSHGGLAGLWTPGCQGAALVAAAEVNAAGGVLGHEIEIVHCDSGETPQSAFQAARTLAIKDRVDAVIGLQASHLRSSVRRGLGGLAPYVYTPHYEGGSCGPGTASLGVTDQEVLAPGIAWLAERRGAQRFFFLGNDYIWPRIAIGTTGAAVRRAGGQMVGHALVDLHDRDYAPVLDRIRAARPDVVVMALLGEDAVAFNRAFAGAGLATGCLRLMLAFEETQLLGVAPENAENLFAGASYFQGTTDHGRDALMENYHASFGGMLPDVTTNSLNCYDAVYLVAALARQVGHIDGHLMARQLRSRLPRSRVYELIGRSAIRARVALAEAGGTEFCVRQTWQV</sequence>
<dbReference type="CDD" id="cd06358">
    <property type="entry name" value="PBP1_NHase"/>
    <property type="match status" value="1"/>
</dbReference>
<organism evidence="4 5">
    <name type="scientific">Paracoccus nototheniae</name>
    <dbReference type="NCBI Taxonomy" id="2489002"/>
    <lineage>
        <taxon>Bacteria</taxon>
        <taxon>Pseudomonadati</taxon>
        <taxon>Pseudomonadota</taxon>
        <taxon>Alphaproteobacteria</taxon>
        <taxon>Rhodobacterales</taxon>
        <taxon>Paracoccaceae</taxon>
        <taxon>Paracoccus</taxon>
    </lineage>
</organism>
<comment type="similarity">
    <text evidence="1">Belongs to the leucine-binding protein family.</text>
</comment>
<reference evidence="5" key="1">
    <citation type="journal article" date="2019" name="Int. J. Syst. Evol. Microbiol.">
        <title>The Global Catalogue of Microorganisms (GCM) 10K type strain sequencing project: providing services to taxonomists for standard genome sequencing and annotation.</title>
        <authorList>
            <consortium name="The Broad Institute Genomics Platform"/>
            <consortium name="The Broad Institute Genome Sequencing Center for Infectious Disease"/>
            <person name="Wu L."/>
            <person name="Ma J."/>
        </authorList>
    </citation>
    <scope>NUCLEOTIDE SEQUENCE [LARGE SCALE GENOMIC DNA]</scope>
    <source>
        <strain evidence="5">CCM 8875</strain>
    </source>
</reference>
<name>A0ABW4DS87_9RHOB</name>
<accession>A0ABW4DS87</accession>
<proteinExistence type="inferred from homology"/>
<dbReference type="Proteomes" id="UP001597302">
    <property type="component" value="Unassembled WGS sequence"/>
</dbReference>
<evidence type="ECO:0000259" key="3">
    <source>
        <dbReference type="Pfam" id="PF13458"/>
    </source>
</evidence>
<dbReference type="Pfam" id="PF13458">
    <property type="entry name" value="Peripla_BP_6"/>
    <property type="match status" value="1"/>
</dbReference>
<protein>
    <submittedName>
        <fullName evidence="4">Substrate-binding domain-containing protein</fullName>
    </submittedName>
</protein>
<evidence type="ECO:0000256" key="2">
    <source>
        <dbReference type="ARBA" id="ARBA00022729"/>
    </source>
</evidence>
<gene>
    <name evidence="4" type="ORF">ACFQ5P_01920</name>
</gene>
<comment type="caution">
    <text evidence="4">The sequence shown here is derived from an EMBL/GenBank/DDBJ whole genome shotgun (WGS) entry which is preliminary data.</text>
</comment>
<dbReference type="InterPro" id="IPR028081">
    <property type="entry name" value="Leu-bd"/>
</dbReference>
<evidence type="ECO:0000313" key="4">
    <source>
        <dbReference type="EMBL" id="MFD1480044.1"/>
    </source>
</evidence>
<keyword evidence="5" id="KW-1185">Reference proteome</keyword>
<keyword evidence="2" id="KW-0732">Signal</keyword>